<keyword evidence="3" id="KW-1185">Reference proteome</keyword>
<dbReference type="PANTHER" id="PTHR33505:SF4">
    <property type="entry name" value="PROTEIN PREY, MITOCHONDRIAL"/>
    <property type="match status" value="1"/>
</dbReference>
<dbReference type="InterPro" id="IPR005651">
    <property type="entry name" value="Trm112-like"/>
</dbReference>
<comment type="similarity">
    <text evidence="1">Belongs to the UPF0434 family.</text>
</comment>
<reference evidence="2 3" key="1">
    <citation type="submission" date="2019-02" db="EMBL/GenBank/DDBJ databases">
        <title>Deep-cultivation of Planctomycetes and their phenomic and genomic characterization uncovers novel biology.</title>
        <authorList>
            <person name="Wiegand S."/>
            <person name="Jogler M."/>
            <person name="Boedeker C."/>
            <person name="Pinto D."/>
            <person name="Vollmers J."/>
            <person name="Rivas-Marin E."/>
            <person name="Kohn T."/>
            <person name="Peeters S.H."/>
            <person name="Heuer A."/>
            <person name="Rast P."/>
            <person name="Oberbeckmann S."/>
            <person name="Bunk B."/>
            <person name="Jeske O."/>
            <person name="Meyerdierks A."/>
            <person name="Storesund J.E."/>
            <person name="Kallscheuer N."/>
            <person name="Luecker S."/>
            <person name="Lage O.M."/>
            <person name="Pohl T."/>
            <person name="Merkel B.J."/>
            <person name="Hornburger P."/>
            <person name="Mueller R.-W."/>
            <person name="Bruemmer F."/>
            <person name="Labrenz M."/>
            <person name="Spormann A.M."/>
            <person name="Op den Camp H."/>
            <person name="Overmann J."/>
            <person name="Amann R."/>
            <person name="Jetten M.S.M."/>
            <person name="Mascher T."/>
            <person name="Medema M.H."/>
            <person name="Devos D.P."/>
            <person name="Kaster A.-K."/>
            <person name="Ovreas L."/>
            <person name="Rohde M."/>
            <person name="Galperin M.Y."/>
            <person name="Jogler C."/>
        </authorList>
    </citation>
    <scope>NUCLEOTIDE SEQUENCE [LARGE SCALE GENOMIC DNA]</scope>
    <source>
        <strain evidence="2 3">KS4</strain>
    </source>
</reference>
<evidence type="ECO:0000313" key="3">
    <source>
        <dbReference type="Proteomes" id="UP000317369"/>
    </source>
</evidence>
<proteinExistence type="inferred from homology"/>
<dbReference type="RefSeq" id="WP_145073342.1">
    <property type="nucleotide sequence ID" value="NZ_CP036425.1"/>
</dbReference>
<gene>
    <name evidence="2" type="ORF">KS4_02200</name>
</gene>
<dbReference type="HAMAP" id="MF_01187">
    <property type="entry name" value="UPF0434"/>
    <property type="match status" value="1"/>
</dbReference>
<dbReference type="Gene3D" id="2.20.25.10">
    <property type="match status" value="1"/>
</dbReference>
<name>A0A517YPP3_9BACT</name>
<evidence type="ECO:0000313" key="2">
    <source>
        <dbReference type="EMBL" id="QDU32191.1"/>
    </source>
</evidence>
<evidence type="ECO:0000256" key="1">
    <source>
        <dbReference type="HAMAP-Rule" id="MF_01187"/>
    </source>
</evidence>
<dbReference type="GO" id="GO:0005829">
    <property type="term" value="C:cytosol"/>
    <property type="evidence" value="ECO:0007669"/>
    <property type="project" value="TreeGrafter"/>
</dbReference>
<dbReference type="EMBL" id="CP036425">
    <property type="protein sequence ID" value="QDU32191.1"/>
    <property type="molecule type" value="Genomic_DNA"/>
</dbReference>
<protein>
    <recommendedName>
        <fullName evidence="1">UPF0434 protein KS4_02200</fullName>
    </recommendedName>
</protein>
<dbReference type="KEGG" id="pcor:KS4_02200"/>
<organism evidence="2 3">
    <name type="scientific">Poriferisphaera corsica</name>
    <dbReference type="NCBI Taxonomy" id="2528020"/>
    <lineage>
        <taxon>Bacteria</taxon>
        <taxon>Pseudomonadati</taxon>
        <taxon>Planctomycetota</taxon>
        <taxon>Phycisphaerae</taxon>
        <taxon>Phycisphaerales</taxon>
        <taxon>Phycisphaeraceae</taxon>
        <taxon>Poriferisphaera</taxon>
    </lineage>
</organism>
<dbReference type="Pfam" id="PF03966">
    <property type="entry name" value="Trm112p"/>
    <property type="match status" value="1"/>
</dbReference>
<dbReference type="OrthoDB" id="9812205at2"/>
<accession>A0A517YPP3</accession>
<dbReference type="SUPFAM" id="SSF158997">
    <property type="entry name" value="Trm112p-like"/>
    <property type="match status" value="1"/>
</dbReference>
<dbReference type="AlphaFoldDB" id="A0A517YPP3"/>
<sequence>MKKTLDPKFLDILVCPITRSKLTMENNHLISQAGGLKYPIRDGIPILLAEQAVMPAEYKSLDDFKAKNNSIIPKII</sequence>
<dbReference type="Proteomes" id="UP000317369">
    <property type="component" value="Chromosome"/>
</dbReference>
<dbReference type="PANTHER" id="PTHR33505">
    <property type="entry name" value="ZGC:162634"/>
    <property type="match status" value="1"/>
</dbReference>